<evidence type="ECO:0000313" key="3">
    <source>
        <dbReference type="Proteomes" id="UP000663981"/>
    </source>
</evidence>
<sequence length="135" mass="16208">MEDRLKNLRKSMEKTTFKQLIFTEQHQCNIRKKINKLNISDEEVLLAVMQLLVHEKTGYELTKHLRGRGILKFEDNEGFLYTLLHRLEQKNCLLTRWDESEAKQYQLNDRGRKILQRAENKQIKKRVVLKELLEG</sequence>
<feature type="domain" description="Transcription regulator PadR N-terminal" evidence="1">
    <location>
        <begin position="51"/>
        <end position="116"/>
    </location>
</feature>
<keyword evidence="3" id="KW-1185">Reference proteome</keyword>
<reference evidence="2 3" key="1">
    <citation type="submission" date="2021-03" db="EMBL/GenBank/DDBJ databases">
        <title>Whole genome sequence of Metabacillus bambusae BG109.</title>
        <authorList>
            <person name="Jeong J.W."/>
        </authorList>
    </citation>
    <scope>NUCLEOTIDE SEQUENCE [LARGE SCALE GENOMIC DNA]</scope>
    <source>
        <strain evidence="2 3">BG109</strain>
    </source>
</reference>
<dbReference type="NCBIfam" id="NF006931">
    <property type="entry name" value="PRK09416.1"/>
    <property type="match status" value="1"/>
</dbReference>
<evidence type="ECO:0000313" key="2">
    <source>
        <dbReference type="EMBL" id="MBO1511523.1"/>
    </source>
</evidence>
<dbReference type="EMBL" id="JAGDEL010000004">
    <property type="protein sequence ID" value="MBO1511523.1"/>
    <property type="molecule type" value="Genomic_DNA"/>
</dbReference>
<gene>
    <name evidence="2" type="ORF">I7822_07565</name>
</gene>
<comment type="caution">
    <text evidence="2">The sequence shown here is derived from an EMBL/GenBank/DDBJ whole genome shotgun (WGS) entry which is preliminary data.</text>
</comment>
<accession>A0ABS3N0S1</accession>
<dbReference type="InterPro" id="IPR036390">
    <property type="entry name" value="WH_DNA-bd_sf"/>
</dbReference>
<dbReference type="InterPro" id="IPR005149">
    <property type="entry name" value="Tscrpt_reg_PadR_N"/>
</dbReference>
<name>A0ABS3N0S1_9BACI</name>
<organism evidence="2 3">
    <name type="scientific">Metabacillus bambusae</name>
    <dbReference type="NCBI Taxonomy" id="2795218"/>
    <lineage>
        <taxon>Bacteria</taxon>
        <taxon>Bacillati</taxon>
        <taxon>Bacillota</taxon>
        <taxon>Bacilli</taxon>
        <taxon>Bacillales</taxon>
        <taxon>Bacillaceae</taxon>
        <taxon>Metabacillus</taxon>
    </lineage>
</organism>
<dbReference type="Pfam" id="PF03551">
    <property type="entry name" value="PadR"/>
    <property type="match status" value="1"/>
</dbReference>
<dbReference type="SUPFAM" id="SSF46785">
    <property type="entry name" value="Winged helix' DNA-binding domain"/>
    <property type="match status" value="1"/>
</dbReference>
<proteinExistence type="predicted"/>
<dbReference type="RefSeq" id="WP_207976600.1">
    <property type="nucleotide sequence ID" value="NZ_JAGDEL010000004.1"/>
</dbReference>
<evidence type="ECO:0000259" key="1">
    <source>
        <dbReference type="Pfam" id="PF03551"/>
    </source>
</evidence>
<dbReference type="Gene3D" id="1.10.10.10">
    <property type="entry name" value="Winged helix-like DNA-binding domain superfamily/Winged helix DNA-binding domain"/>
    <property type="match status" value="1"/>
</dbReference>
<protein>
    <submittedName>
        <fullName evidence="2">PadR family transcriptional regulator</fullName>
    </submittedName>
</protein>
<dbReference type="InterPro" id="IPR036388">
    <property type="entry name" value="WH-like_DNA-bd_sf"/>
</dbReference>
<dbReference type="Proteomes" id="UP000663981">
    <property type="component" value="Unassembled WGS sequence"/>
</dbReference>